<accession>A0ABQ5EGX4</accession>
<reference evidence="1" key="2">
    <citation type="submission" date="2022-01" db="EMBL/GenBank/DDBJ databases">
        <authorList>
            <person name="Yamashiro T."/>
            <person name="Shiraishi A."/>
            <person name="Satake H."/>
            <person name="Nakayama K."/>
        </authorList>
    </citation>
    <scope>NUCLEOTIDE SEQUENCE</scope>
</reference>
<dbReference type="EMBL" id="BQNB010016299">
    <property type="protein sequence ID" value="GJT50179.1"/>
    <property type="molecule type" value="Genomic_DNA"/>
</dbReference>
<dbReference type="Proteomes" id="UP001151760">
    <property type="component" value="Unassembled WGS sequence"/>
</dbReference>
<proteinExistence type="predicted"/>
<sequence>MGCLPRSACLGSLSLTQSPNSFVLREGLEIRDNHLWYFLSKVVLNSMTVHLEIWPRVLGELNGSIWKDLGYGEWSRPTGFQLAREHLQSRVKEEDLITDVENAVFDL</sequence>
<gene>
    <name evidence="1" type="ORF">Tco_0976336</name>
</gene>
<evidence type="ECO:0000313" key="2">
    <source>
        <dbReference type="Proteomes" id="UP001151760"/>
    </source>
</evidence>
<protein>
    <submittedName>
        <fullName evidence="1">Uncharacterized protein</fullName>
    </submittedName>
</protein>
<comment type="caution">
    <text evidence="1">The sequence shown here is derived from an EMBL/GenBank/DDBJ whole genome shotgun (WGS) entry which is preliminary data.</text>
</comment>
<organism evidence="1 2">
    <name type="scientific">Tanacetum coccineum</name>
    <dbReference type="NCBI Taxonomy" id="301880"/>
    <lineage>
        <taxon>Eukaryota</taxon>
        <taxon>Viridiplantae</taxon>
        <taxon>Streptophyta</taxon>
        <taxon>Embryophyta</taxon>
        <taxon>Tracheophyta</taxon>
        <taxon>Spermatophyta</taxon>
        <taxon>Magnoliopsida</taxon>
        <taxon>eudicotyledons</taxon>
        <taxon>Gunneridae</taxon>
        <taxon>Pentapetalae</taxon>
        <taxon>asterids</taxon>
        <taxon>campanulids</taxon>
        <taxon>Asterales</taxon>
        <taxon>Asteraceae</taxon>
        <taxon>Asteroideae</taxon>
        <taxon>Anthemideae</taxon>
        <taxon>Anthemidinae</taxon>
        <taxon>Tanacetum</taxon>
    </lineage>
</organism>
<evidence type="ECO:0000313" key="1">
    <source>
        <dbReference type="EMBL" id="GJT50179.1"/>
    </source>
</evidence>
<keyword evidence="2" id="KW-1185">Reference proteome</keyword>
<name>A0ABQ5EGX4_9ASTR</name>
<reference evidence="1" key="1">
    <citation type="journal article" date="2022" name="Int. J. Mol. Sci.">
        <title>Draft Genome of Tanacetum Coccineum: Genomic Comparison of Closely Related Tanacetum-Family Plants.</title>
        <authorList>
            <person name="Yamashiro T."/>
            <person name="Shiraishi A."/>
            <person name="Nakayama K."/>
            <person name="Satake H."/>
        </authorList>
    </citation>
    <scope>NUCLEOTIDE SEQUENCE</scope>
</reference>